<accession>A0A3M6TS58</accession>
<evidence type="ECO:0000313" key="7">
    <source>
        <dbReference type="Proteomes" id="UP000275408"/>
    </source>
</evidence>
<dbReference type="GO" id="GO:0005912">
    <property type="term" value="C:adherens junction"/>
    <property type="evidence" value="ECO:0007669"/>
    <property type="project" value="TreeGrafter"/>
</dbReference>
<comment type="caution">
    <text evidence="6">The sequence shown here is derived from an EMBL/GenBank/DDBJ whole genome shotgun (WGS) entry which is preliminary data.</text>
</comment>
<dbReference type="GO" id="GO:0016342">
    <property type="term" value="C:catenin complex"/>
    <property type="evidence" value="ECO:0007669"/>
    <property type="project" value="TreeGrafter"/>
</dbReference>
<keyword evidence="4" id="KW-0175">Coiled coil</keyword>
<proteinExistence type="inferred from homology"/>
<dbReference type="Pfam" id="PF01044">
    <property type="entry name" value="Vinculin"/>
    <property type="match status" value="3"/>
</dbReference>
<gene>
    <name evidence="6" type="ORF">pdam_00015029</name>
</gene>
<feature type="region of interest" description="Disordered" evidence="5">
    <location>
        <begin position="928"/>
        <end position="978"/>
    </location>
</feature>
<dbReference type="SUPFAM" id="SSF47220">
    <property type="entry name" value="alpha-catenin/vinculin-like"/>
    <property type="match status" value="6"/>
</dbReference>
<feature type="coiled-coil region" evidence="4">
    <location>
        <begin position="539"/>
        <end position="566"/>
    </location>
</feature>
<evidence type="ECO:0000256" key="1">
    <source>
        <dbReference type="ARBA" id="ARBA00004496"/>
    </source>
</evidence>
<dbReference type="OrthoDB" id="5965911at2759"/>
<comment type="similarity">
    <text evidence="2">Belongs to the vinculin/alpha-catenin family.</text>
</comment>
<dbReference type="GO" id="GO:0008013">
    <property type="term" value="F:beta-catenin binding"/>
    <property type="evidence" value="ECO:0007669"/>
    <property type="project" value="TreeGrafter"/>
</dbReference>
<dbReference type="Gene3D" id="1.20.120.230">
    <property type="entry name" value="Alpha-catenin/vinculin-like"/>
    <property type="match status" value="5"/>
</dbReference>
<dbReference type="PANTHER" id="PTHR18914">
    <property type="entry name" value="ALPHA CATENIN"/>
    <property type="match status" value="1"/>
</dbReference>
<evidence type="ECO:0000313" key="6">
    <source>
        <dbReference type="EMBL" id="RMX44084.1"/>
    </source>
</evidence>
<dbReference type="GO" id="GO:0005737">
    <property type="term" value="C:cytoplasm"/>
    <property type="evidence" value="ECO:0007669"/>
    <property type="project" value="UniProtKB-SubCell"/>
</dbReference>
<dbReference type="PANTHER" id="PTHR18914:SF30">
    <property type="entry name" value="VINCULIN_ALPHA-CATENIN FAMILY MEMBER 1"/>
    <property type="match status" value="1"/>
</dbReference>
<dbReference type="Gene3D" id="1.20.120.810">
    <property type="entry name" value="Vinculin, Vh2 four-helix bundle"/>
    <property type="match status" value="2"/>
</dbReference>
<feature type="compositionally biased region" description="Basic and acidic residues" evidence="5">
    <location>
        <begin position="335"/>
        <end position="362"/>
    </location>
</feature>
<dbReference type="PRINTS" id="PR00806">
    <property type="entry name" value="VINCULIN"/>
</dbReference>
<reference evidence="6 7" key="1">
    <citation type="journal article" date="2018" name="Sci. Rep.">
        <title>Comparative analysis of the Pocillopora damicornis genome highlights role of immune system in coral evolution.</title>
        <authorList>
            <person name="Cunning R."/>
            <person name="Bay R.A."/>
            <person name="Gillette P."/>
            <person name="Baker A.C."/>
            <person name="Traylor-Knowles N."/>
        </authorList>
    </citation>
    <scope>NUCLEOTIDE SEQUENCE [LARGE SCALE GENOMIC DNA]</scope>
    <source>
        <strain evidence="6">RSMAS</strain>
        <tissue evidence="6">Whole animal</tissue>
    </source>
</reference>
<sequence length="1195" mass="131813">MASERLSTELKRLDRHVSTAVVDHVTTVFADAELPVHNMIQAATASLLDMSVQSQEHAVTRLKGKAEEFQKHATMLAEVARQSAAISADARRVQTVNSMAGDIEQLAPQLVSAALRVKQTPTDTTCPEHLGQLRRDWTARIHALTSMVDDITDFNDFVLMTDFNVQQDISNCQKALQQQDIHKVSQISLRLLGRARRVTMVAKKEMDVTADPMYKGNLQTACGQLESGALVNMTDDVQQTNLYKNCLLLGEMVKIMKSALKRPTGINIDLTDYSAELTGGKGLSTKDNMLDLFEILRGHYSPAASDTTSVDETDQLAGLDSEPFGETLLEPSGGEEIKPEPRAHRSKLPLEAEKKDSSKDRFQPAYSIDSEDLLFNFSEDDEMDRINRKALLGVTEEHQDENLWAVGSVRPTKPSQTSRAPVSRLLNAMKAKDFDLAEVELRKVESRASALSMLASTSADKARNLERVRRVRVCAGEIEKLTPLIIQATRGIRDDPRDLVTVERLQTIGREWASKVHVLSGTVDEIVVPWSAAASKLALAATSGDAEQLKKQVDNINRHVVRLRQLAVAAKAAGDAEEYAMDAGNEGEAPARDPASLQRVELVQRTSVEVERITPQLITAAQALSRDPADIANVERLELRRRDWASKVHSLVFAVDDVTVGTSAPVEQLAAVAMAGDEHALQENSRMLTSYARTLKGMVDAAVAGCNDPKKISLAKGTVSSIDKVTADLQDTSRLVSEMALREHKTLEQSLSYMGVVERMNLLQREWATKVHLLTALIDDLTAEASAPVDRLAGAALAVSKAELGERKEQQRDFEMQADELKARVARVRTHASKAVENSRHASKVRTVRVTGDFIDRLTPQVIAAARALADNPDQPTVEHFQMLRRQWASKAQLLMATLDELPDADNTAVQDVFQDLLGISHMDPSQSFESLNEEETGAIAGSSRWPSVAKPVPSEESMLRSSNPSRRESGEGSQSPEISSYFDDMALYDLAAQLLQEETDKWEEENNSIVKVAKEMAQQMLHIAKLARGRNRIQNKMELINTAKGIASNAKFILKFAHVIAEQCADERSKSDLLYYAEYLPTISTQLKIISSVKAATPSDISADAMLVKNAQNLMQAVVKTLKAAEAACVKVLHPPEQDASSDRKEAVDIAFQWRKKLKRQRAFEALTASRDQLGLRRRERNSSTPSLADIVHV</sequence>
<dbReference type="GO" id="GO:0051015">
    <property type="term" value="F:actin filament binding"/>
    <property type="evidence" value="ECO:0007669"/>
    <property type="project" value="InterPro"/>
</dbReference>
<dbReference type="STRING" id="46731.A0A3M6TS58"/>
<evidence type="ECO:0000256" key="2">
    <source>
        <dbReference type="ARBA" id="ARBA00008376"/>
    </source>
</evidence>
<protein>
    <recommendedName>
        <fullName evidence="8">Vinculin</fullName>
    </recommendedName>
</protein>
<evidence type="ECO:0000256" key="3">
    <source>
        <dbReference type="ARBA" id="ARBA00022490"/>
    </source>
</evidence>
<dbReference type="EMBL" id="RCHS01003053">
    <property type="protein sequence ID" value="RMX44084.1"/>
    <property type="molecule type" value="Genomic_DNA"/>
</dbReference>
<dbReference type="Proteomes" id="UP000275408">
    <property type="component" value="Unassembled WGS sequence"/>
</dbReference>
<dbReference type="InterPro" id="IPR036723">
    <property type="entry name" value="Alpha-catenin/vinculin-like_sf"/>
</dbReference>
<feature type="region of interest" description="Disordered" evidence="5">
    <location>
        <begin position="322"/>
        <end position="363"/>
    </location>
</feature>
<dbReference type="GO" id="GO:0016477">
    <property type="term" value="P:cell migration"/>
    <property type="evidence" value="ECO:0007669"/>
    <property type="project" value="TreeGrafter"/>
</dbReference>
<evidence type="ECO:0000256" key="4">
    <source>
        <dbReference type="SAM" id="Coils"/>
    </source>
</evidence>
<comment type="subcellular location">
    <subcellularLocation>
        <location evidence="1">Cytoplasm</location>
    </subcellularLocation>
</comment>
<dbReference type="GO" id="GO:0098609">
    <property type="term" value="P:cell-cell adhesion"/>
    <property type="evidence" value="ECO:0007669"/>
    <property type="project" value="TreeGrafter"/>
</dbReference>
<evidence type="ECO:0000256" key="5">
    <source>
        <dbReference type="SAM" id="MobiDB-lite"/>
    </source>
</evidence>
<keyword evidence="3" id="KW-0963">Cytoplasm</keyword>
<evidence type="ECO:0008006" key="8">
    <source>
        <dbReference type="Google" id="ProtNLM"/>
    </source>
</evidence>
<dbReference type="AlphaFoldDB" id="A0A3M6TS58"/>
<name>A0A3M6TS58_POCDA</name>
<organism evidence="6 7">
    <name type="scientific">Pocillopora damicornis</name>
    <name type="common">Cauliflower coral</name>
    <name type="synonym">Millepora damicornis</name>
    <dbReference type="NCBI Taxonomy" id="46731"/>
    <lineage>
        <taxon>Eukaryota</taxon>
        <taxon>Metazoa</taxon>
        <taxon>Cnidaria</taxon>
        <taxon>Anthozoa</taxon>
        <taxon>Hexacorallia</taxon>
        <taxon>Scleractinia</taxon>
        <taxon>Astrocoeniina</taxon>
        <taxon>Pocilloporidae</taxon>
        <taxon>Pocillopora</taxon>
    </lineage>
</organism>
<keyword evidence="7" id="KW-1185">Reference proteome</keyword>
<dbReference type="InterPro" id="IPR006077">
    <property type="entry name" value="Vinculin/catenin"/>
</dbReference>